<gene>
    <name evidence="1" type="ORF">ABEB36_007955</name>
</gene>
<accession>A0ABD1EVN7</accession>
<evidence type="ECO:0000313" key="2">
    <source>
        <dbReference type="Proteomes" id="UP001566132"/>
    </source>
</evidence>
<reference evidence="1 2" key="1">
    <citation type="submission" date="2024-05" db="EMBL/GenBank/DDBJ databases">
        <title>Genetic variation in Jamaican populations of the coffee berry borer (Hypothenemus hampei).</title>
        <authorList>
            <person name="Errbii M."/>
            <person name="Myrie A."/>
        </authorList>
    </citation>
    <scope>NUCLEOTIDE SEQUENCE [LARGE SCALE GENOMIC DNA]</scope>
    <source>
        <strain evidence="1">JA-Hopewell-2020-01-JO</strain>
        <tissue evidence="1">Whole body</tissue>
    </source>
</reference>
<dbReference type="EMBL" id="JBDJPC010000005">
    <property type="protein sequence ID" value="KAL1502877.1"/>
    <property type="molecule type" value="Genomic_DNA"/>
</dbReference>
<dbReference type="Proteomes" id="UP001566132">
    <property type="component" value="Unassembled WGS sequence"/>
</dbReference>
<evidence type="ECO:0008006" key="3">
    <source>
        <dbReference type="Google" id="ProtNLM"/>
    </source>
</evidence>
<organism evidence="1 2">
    <name type="scientific">Hypothenemus hampei</name>
    <name type="common">Coffee berry borer</name>
    <dbReference type="NCBI Taxonomy" id="57062"/>
    <lineage>
        <taxon>Eukaryota</taxon>
        <taxon>Metazoa</taxon>
        <taxon>Ecdysozoa</taxon>
        <taxon>Arthropoda</taxon>
        <taxon>Hexapoda</taxon>
        <taxon>Insecta</taxon>
        <taxon>Pterygota</taxon>
        <taxon>Neoptera</taxon>
        <taxon>Endopterygota</taxon>
        <taxon>Coleoptera</taxon>
        <taxon>Polyphaga</taxon>
        <taxon>Cucujiformia</taxon>
        <taxon>Curculionidae</taxon>
        <taxon>Scolytinae</taxon>
        <taxon>Hypothenemus</taxon>
    </lineage>
</organism>
<dbReference type="AlphaFoldDB" id="A0ABD1EVN7"/>
<evidence type="ECO:0000313" key="1">
    <source>
        <dbReference type="EMBL" id="KAL1502877.1"/>
    </source>
</evidence>
<keyword evidence="2" id="KW-1185">Reference proteome</keyword>
<comment type="caution">
    <text evidence="1">The sequence shown here is derived from an EMBL/GenBank/DDBJ whole genome shotgun (WGS) entry which is preliminary data.</text>
</comment>
<sequence>MVRNKWKTLGDKFRTTLASIPKLKSGDAATNYKVEWKYFQNLLFLKDQFVPRNHSGNFQNNTEEEINTIDNEQMMVLSETSITSSPQSNLEDATAFSSFSSIKSTPVNTKKSALLDMT</sequence>
<name>A0ABD1EVN7_HYPHA</name>
<proteinExistence type="predicted"/>
<protein>
    <recommendedName>
        <fullName evidence="3">MADF domain-containing protein</fullName>
    </recommendedName>
</protein>